<comment type="caution">
    <text evidence="3">The sequence shown here is derived from an EMBL/GenBank/DDBJ whole genome shotgun (WGS) entry which is preliminary data.</text>
</comment>
<keyword evidence="4" id="KW-1185">Reference proteome</keyword>
<feature type="compositionally biased region" description="Low complexity" evidence="1">
    <location>
        <begin position="28"/>
        <end position="41"/>
    </location>
</feature>
<proteinExistence type="predicted"/>
<accession>A0A9P6QA03</accession>
<evidence type="ECO:0000256" key="1">
    <source>
        <dbReference type="SAM" id="MobiDB-lite"/>
    </source>
</evidence>
<evidence type="ECO:0000313" key="4">
    <source>
        <dbReference type="Proteomes" id="UP000726737"/>
    </source>
</evidence>
<feature type="signal peptide" evidence="2">
    <location>
        <begin position="1"/>
        <end position="21"/>
    </location>
</feature>
<sequence>MQIKISALLAALMVVTLTVQTAPTPISTTEAVTAPTPAPNGEGEGGSSGSAGAIEVAYTVEDPETKKKVESGSAIQSSQDERLPLSANALQCWDEYRSGRVYALTCSGSRWYEWTDCSNGYRYTIGPFGGTLRGVIVCPLGTYSQRGGAFGY</sequence>
<dbReference type="Proteomes" id="UP000726737">
    <property type="component" value="Unassembled WGS sequence"/>
</dbReference>
<evidence type="ECO:0000256" key="2">
    <source>
        <dbReference type="SAM" id="SignalP"/>
    </source>
</evidence>
<feature type="chain" id="PRO_5040208452" evidence="2">
    <location>
        <begin position="22"/>
        <end position="152"/>
    </location>
</feature>
<gene>
    <name evidence="3" type="ORF">BG011_007772</name>
</gene>
<protein>
    <submittedName>
        <fullName evidence="3">Uncharacterized protein</fullName>
    </submittedName>
</protein>
<organism evidence="3 4">
    <name type="scientific">Mortierella polycephala</name>
    <dbReference type="NCBI Taxonomy" id="41804"/>
    <lineage>
        <taxon>Eukaryota</taxon>
        <taxon>Fungi</taxon>
        <taxon>Fungi incertae sedis</taxon>
        <taxon>Mucoromycota</taxon>
        <taxon>Mortierellomycotina</taxon>
        <taxon>Mortierellomycetes</taxon>
        <taxon>Mortierellales</taxon>
        <taxon>Mortierellaceae</taxon>
        <taxon>Mortierella</taxon>
    </lineage>
</organism>
<dbReference type="AlphaFoldDB" id="A0A9P6QA03"/>
<reference evidence="3" key="1">
    <citation type="journal article" date="2020" name="Fungal Divers.">
        <title>Resolving the Mortierellaceae phylogeny through synthesis of multi-gene phylogenetics and phylogenomics.</title>
        <authorList>
            <person name="Vandepol N."/>
            <person name="Liber J."/>
            <person name="Desiro A."/>
            <person name="Na H."/>
            <person name="Kennedy M."/>
            <person name="Barry K."/>
            <person name="Grigoriev I.V."/>
            <person name="Miller A.N."/>
            <person name="O'Donnell K."/>
            <person name="Stajich J.E."/>
            <person name="Bonito G."/>
        </authorList>
    </citation>
    <scope>NUCLEOTIDE SEQUENCE</scope>
    <source>
        <strain evidence="3">KOD948</strain>
    </source>
</reference>
<evidence type="ECO:0000313" key="3">
    <source>
        <dbReference type="EMBL" id="KAG0263939.1"/>
    </source>
</evidence>
<dbReference type="OrthoDB" id="2413612at2759"/>
<dbReference type="EMBL" id="JAAAJA010000061">
    <property type="protein sequence ID" value="KAG0263939.1"/>
    <property type="molecule type" value="Genomic_DNA"/>
</dbReference>
<name>A0A9P6QA03_9FUNG</name>
<keyword evidence="2" id="KW-0732">Signal</keyword>
<feature type="region of interest" description="Disordered" evidence="1">
    <location>
        <begin position="28"/>
        <end position="55"/>
    </location>
</feature>